<evidence type="ECO:0000256" key="5">
    <source>
        <dbReference type="HAMAP-Rule" id="MF_02033"/>
    </source>
</evidence>
<accession>A0A2T0B0D6</accession>
<evidence type="ECO:0000256" key="1">
    <source>
        <dbReference type="ARBA" id="ARBA00022475"/>
    </source>
</evidence>
<dbReference type="NCBIfam" id="TIGR01174">
    <property type="entry name" value="ftsA"/>
    <property type="match status" value="1"/>
</dbReference>
<keyword evidence="1 5" id="KW-1003">Cell membrane</keyword>
<dbReference type="Gene3D" id="3.30.420.40">
    <property type="match status" value="2"/>
</dbReference>
<comment type="subcellular location">
    <subcellularLocation>
        <location evidence="5">Cell membrane</location>
        <topology evidence="5">Peripheral membrane protein</topology>
        <orientation evidence="5">Cytoplasmic side</orientation>
    </subcellularLocation>
    <text evidence="5">Localizes to the Z ring in an FtsZ-dependent manner. Targeted to the membrane through a conserved C-terminal amphipathic helix.</text>
</comment>
<sequence length="427" mass="46127">MNEYVVGIDIGSSKVCAAAGKLDKHGKIQITGITSVPCNGVKRGIVVDIDSTAVGIKNCIEQLERMIDSKITEAYISIPAEICELTLNRGVVAVSSEDREIKKNDVERVLKAAKIIAIPSDKEIIGVIPEQFIVDGYDNITDPIGMCGLRLEVDAQIILCQSTVISNIFKSIKKAGINASGMVFQPLANAMAVLNNEEMKIGALLLDIGGETTNITVFNGNRLIYKDMLPIGGNAIANDISLCLKLPLSEAEKLKIKYGRVIVPNEASGEDFKIKINANYDNVVEVDYSLLIQIISARIEEILCLVKKKLSVNECLDKVSGIVVVGGGIALTKGSIELCKSIMDKPARAGTPEYVGAASPIYSTAVGVVKDVIDSGKVDLTQSTAQESHHKKNDSKSAWQEQDEELYSEENNDGILSKIKGFFTDFF</sequence>
<dbReference type="SUPFAM" id="SSF53067">
    <property type="entry name" value="Actin-like ATPase domain"/>
    <property type="match status" value="2"/>
</dbReference>
<comment type="subunit">
    <text evidence="5">Self-interacts. Interacts with FtsZ.</text>
</comment>
<dbReference type="Proteomes" id="UP000239706">
    <property type="component" value="Unassembled WGS sequence"/>
</dbReference>
<dbReference type="CDD" id="cd24048">
    <property type="entry name" value="ASKHA_NBD_FtsA"/>
    <property type="match status" value="1"/>
</dbReference>
<comment type="caution">
    <text evidence="9">The sequence shown here is derived from an EMBL/GenBank/DDBJ whole genome shotgun (WGS) entry which is preliminary data.</text>
</comment>
<dbReference type="EMBL" id="PVXO01000070">
    <property type="protein sequence ID" value="PRR77008.1"/>
    <property type="molecule type" value="Genomic_DNA"/>
</dbReference>
<reference evidence="9 10" key="1">
    <citation type="submission" date="2018-03" db="EMBL/GenBank/DDBJ databases">
        <title>Genome sequence of Clostridium liquoris DSM 100320.</title>
        <authorList>
            <person name="Poehlein A."/>
            <person name="Daniel R."/>
        </authorList>
    </citation>
    <scope>NUCLEOTIDE SEQUENCE [LARGE SCALE GENOMIC DNA]</scope>
    <source>
        <strain evidence="9 10">DSM 100320</strain>
    </source>
</reference>
<evidence type="ECO:0000259" key="8">
    <source>
        <dbReference type="SMART" id="SM00842"/>
    </source>
</evidence>
<evidence type="ECO:0000256" key="2">
    <source>
        <dbReference type="ARBA" id="ARBA00022618"/>
    </source>
</evidence>
<dbReference type="InterPro" id="IPR003494">
    <property type="entry name" value="SHS2_FtsA"/>
</dbReference>
<evidence type="ECO:0000256" key="4">
    <source>
        <dbReference type="ARBA" id="ARBA00023306"/>
    </source>
</evidence>
<dbReference type="InterPro" id="IPR050696">
    <property type="entry name" value="FtsA/MreB"/>
</dbReference>
<keyword evidence="10" id="KW-1185">Reference proteome</keyword>
<dbReference type="Gene3D" id="3.30.1490.110">
    <property type="match status" value="1"/>
</dbReference>
<protein>
    <recommendedName>
        <fullName evidence="5 6">Cell division protein FtsA</fullName>
    </recommendedName>
</protein>
<dbReference type="Pfam" id="PF02491">
    <property type="entry name" value="SHS2_FTSA"/>
    <property type="match status" value="1"/>
</dbReference>
<evidence type="ECO:0000256" key="7">
    <source>
        <dbReference type="SAM" id="MobiDB-lite"/>
    </source>
</evidence>
<evidence type="ECO:0000256" key="6">
    <source>
        <dbReference type="PIRNR" id="PIRNR003101"/>
    </source>
</evidence>
<gene>
    <name evidence="9" type="primary">ftsA_2</name>
    <name evidence="5" type="synonym">ftsA</name>
    <name evidence="9" type="ORF">CLLI_26230</name>
</gene>
<organism evidence="9 10">
    <name type="scientific">Clostridium liquoris</name>
    <dbReference type="NCBI Taxonomy" id="1289519"/>
    <lineage>
        <taxon>Bacteria</taxon>
        <taxon>Bacillati</taxon>
        <taxon>Bacillota</taxon>
        <taxon>Clostridia</taxon>
        <taxon>Eubacteriales</taxon>
        <taxon>Clostridiaceae</taxon>
        <taxon>Clostridium</taxon>
    </lineage>
</organism>
<evidence type="ECO:0000313" key="10">
    <source>
        <dbReference type="Proteomes" id="UP000239706"/>
    </source>
</evidence>
<dbReference type="PANTHER" id="PTHR32432">
    <property type="entry name" value="CELL DIVISION PROTEIN FTSA-RELATED"/>
    <property type="match status" value="1"/>
</dbReference>
<dbReference type="HAMAP" id="MF_02033">
    <property type="entry name" value="FtsA"/>
    <property type="match status" value="1"/>
</dbReference>
<dbReference type="PANTHER" id="PTHR32432:SF4">
    <property type="entry name" value="CELL DIVISION PROTEIN FTSA"/>
    <property type="match status" value="1"/>
</dbReference>
<evidence type="ECO:0000313" key="9">
    <source>
        <dbReference type="EMBL" id="PRR77008.1"/>
    </source>
</evidence>
<proteinExistence type="inferred from homology"/>
<comment type="function">
    <text evidence="5 6">Cell division protein that is involved in the assembly of the Z ring. May serve as a membrane anchor for the Z ring.</text>
</comment>
<dbReference type="OrthoDB" id="9768127at2"/>
<dbReference type="PIRSF" id="PIRSF003101">
    <property type="entry name" value="FtsA"/>
    <property type="match status" value="1"/>
</dbReference>
<comment type="similarity">
    <text evidence="5 6">Belongs to the FtsA/MreB family.</text>
</comment>
<dbReference type="Pfam" id="PF14450">
    <property type="entry name" value="FtsA"/>
    <property type="match status" value="1"/>
</dbReference>
<keyword evidence="3 5" id="KW-0472">Membrane</keyword>
<dbReference type="GO" id="GO:0032153">
    <property type="term" value="C:cell division site"/>
    <property type="evidence" value="ECO:0007669"/>
    <property type="project" value="UniProtKB-UniRule"/>
</dbReference>
<evidence type="ECO:0000256" key="3">
    <source>
        <dbReference type="ARBA" id="ARBA00023136"/>
    </source>
</evidence>
<dbReference type="GO" id="GO:0009898">
    <property type="term" value="C:cytoplasmic side of plasma membrane"/>
    <property type="evidence" value="ECO:0007669"/>
    <property type="project" value="UniProtKB-UniRule"/>
</dbReference>
<name>A0A2T0B0D6_9CLOT</name>
<dbReference type="InterPro" id="IPR020823">
    <property type="entry name" value="Cell_div_FtsA"/>
</dbReference>
<dbReference type="AlphaFoldDB" id="A0A2T0B0D6"/>
<feature type="domain" description="SHS2" evidence="8">
    <location>
        <begin position="5"/>
        <end position="193"/>
    </location>
</feature>
<keyword evidence="4 5" id="KW-0131">Cell cycle</keyword>
<feature type="region of interest" description="Disordered" evidence="7">
    <location>
        <begin position="383"/>
        <end position="404"/>
    </location>
</feature>
<dbReference type="InterPro" id="IPR043129">
    <property type="entry name" value="ATPase_NBD"/>
</dbReference>
<dbReference type="RefSeq" id="WP_106064654.1">
    <property type="nucleotide sequence ID" value="NZ_PVXO01000070.1"/>
</dbReference>
<keyword evidence="2 5" id="KW-0132">Cell division</keyword>
<dbReference type="GO" id="GO:0043093">
    <property type="term" value="P:FtsZ-dependent cytokinesis"/>
    <property type="evidence" value="ECO:0007669"/>
    <property type="project" value="UniProtKB-UniRule"/>
</dbReference>
<dbReference type="SMART" id="SM00842">
    <property type="entry name" value="FtsA"/>
    <property type="match status" value="1"/>
</dbReference>